<name>A0A1I7HCX5_9FIRM</name>
<proteinExistence type="predicted"/>
<keyword evidence="3" id="KW-1185">Reference proteome</keyword>
<evidence type="ECO:0000313" key="3">
    <source>
        <dbReference type="Proteomes" id="UP000198817"/>
    </source>
</evidence>
<gene>
    <name evidence="2" type="ORF">SAMN05216508_11529</name>
</gene>
<evidence type="ECO:0000256" key="1">
    <source>
        <dbReference type="SAM" id="Phobius"/>
    </source>
</evidence>
<dbReference type="STRING" id="155865.SAMN05216515_11630"/>
<sequence>MSRKKSFILVILCIVTGAVLYLFSPIGTGNHSLNERQVESLCSAFAGKPDSEYDGQDVTCQAAVKIFGTKTKGNLKTIYGYVSEGQYLKYRDKAYNISGGNYEFMADVSIHGEDVTIVKIYGDGVSSESTYEEMPFRYRFKLSHYEAYDSSGYCKLAKEADKKAEEVLGVPVETKYTLQEAKRLHD</sequence>
<organism evidence="2 3">
    <name type="scientific">Eubacterium pyruvativorans</name>
    <dbReference type="NCBI Taxonomy" id="155865"/>
    <lineage>
        <taxon>Bacteria</taxon>
        <taxon>Bacillati</taxon>
        <taxon>Bacillota</taxon>
        <taxon>Clostridia</taxon>
        <taxon>Eubacteriales</taxon>
        <taxon>Eubacteriaceae</taxon>
        <taxon>Eubacterium</taxon>
    </lineage>
</organism>
<keyword evidence="1" id="KW-0812">Transmembrane</keyword>
<evidence type="ECO:0000313" key="2">
    <source>
        <dbReference type="EMBL" id="SFU58568.1"/>
    </source>
</evidence>
<keyword evidence="1" id="KW-1133">Transmembrane helix</keyword>
<dbReference type="AlphaFoldDB" id="A0A1I7HCX5"/>
<accession>A0A1I7HCX5</accession>
<dbReference type="Proteomes" id="UP000198817">
    <property type="component" value="Unassembled WGS sequence"/>
</dbReference>
<protein>
    <submittedName>
        <fullName evidence="2">Uncharacterized protein</fullName>
    </submittedName>
</protein>
<feature type="transmembrane region" description="Helical" evidence="1">
    <location>
        <begin position="7"/>
        <end position="24"/>
    </location>
</feature>
<dbReference type="EMBL" id="FPBT01000015">
    <property type="protein sequence ID" value="SFU58568.1"/>
    <property type="molecule type" value="Genomic_DNA"/>
</dbReference>
<keyword evidence="1" id="KW-0472">Membrane</keyword>
<dbReference type="RefSeq" id="WP_090471435.1">
    <property type="nucleotide sequence ID" value="NZ_FOWF01000016.1"/>
</dbReference>
<reference evidence="2 3" key="1">
    <citation type="submission" date="2016-10" db="EMBL/GenBank/DDBJ databases">
        <authorList>
            <person name="de Groot N.N."/>
        </authorList>
    </citation>
    <scope>NUCLEOTIDE SEQUENCE [LARGE SCALE GENOMIC DNA]</scope>
    <source>
        <strain evidence="2 3">KHGC13</strain>
    </source>
</reference>